<evidence type="ECO:0000313" key="2">
    <source>
        <dbReference type="Proteomes" id="UP001521074"/>
    </source>
</evidence>
<proteinExistence type="predicted"/>
<dbReference type="InterPro" id="IPR006522">
    <property type="entry name" value="Phage_virion_morphogenesis"/>
</dbReference>
<dbReference type="Proteomes" id="UP001521074">
    <property type="component" value="Unassembled WGS sequence"/>
</dbReference>
<dbReference type="RefSeq" id="WP_232879157.1">
    <property type="nucleotide sequence ID" value="NZ_JAJSOJ010000100.1"/>
</dbReference>
<dbReference type="Pfam" id="PF05069">
    <property type="entry name" value="Phage_tail_S"/>
    <property type="match status" value="1"/>
</dbReference>
<organism evidence="1 2">
    <name type="scientific">Acetobacter sicerae</name>
    <dbReference type="NCBI Taxonomy" id="85325"/>
    <lineage>
        <taxon>Bacteria</taxon>
        <taxon>Pseudomonadati</taxon>
        <taxon>Pseudomonadota</taxon>
        <taxon>Alphaproteobacteria</taxon>
        <taxon>Acetobacterales</taxon>
        <taxon>Acetobacteraceae</taxon>
        <taxon>Acetobacter</taxon>
    </lineage>
</organism>
<evidence type="ECO:0000313" key="1">
    <source>
        <dbReference type="EMBL" id="MCE0745537.1"/>
    </source>
</evidence>
<dbReference type="EMBL" id="JAJSOJ010000100">
    <property type="protein sequence ID" value="MCE0745537.1"/>
    <property type="molecule type" value="Genomic_DNA"/>
</dbReference>
<gene>
    <name evidence="1" type="ORF">LWC05_16835</name>
</gene>
<protein>
    <submittedName>
        <fullName evidence="1">Phage virion morphogenesis protein</fullName>
    </submittedName>
</protein>
<keyword evidence="2" id="KW-1185">Reference proteome</keyword>
<sequence>MSSIIVTGTTGPIISALDRIAAIGRNPKGVLEAVSRKVITSTRDRMEAGIDPRGVRWDSYAPLNPLYASDKKGDGILRGAGLNLYKSIVSYVDGNRLIWGSNLSYSRIHQLGGVIRPKNARALVFWMGGQKFQRGSVTIPQRQYLGFTDEDRETLVGELEEYLARAMGH</sequence>
<reference evidence="1 2" key="1">
    <citation type="submission" date="2021-12" db="EMBL/GenBank/DDBJ databases">
        <title>Genome sequence of Acetobacter sicerae DmPark20a_162.</title>
        <authorList>
            <person name="Chaston J.M."/>
        </authorList>
    </citation>
    <scope>NUCLEOTIDE SEQUENCE [LARGE SCALE GENOMIC DNA]</scope>
    <source>
        <strain evidence="1 2">DmPark20a_162</strain>
    </source>
</reference>
<name>A0ABS8W207_9PROT</name>
<comment type="caution">
    <text evidence="1">The sequence shown here is derived from an EMBL/GenBank/DDBJ whole genome shotgun (WGS) entry which is preliminary data.</text>
</comment>
<accession>A0ABS8W207</accession>